<feature type="region of interest" description="Disordered" evidence="1">
    <location>
        <begin position="171"/>
        <end position="193"/>
    </location>
</feature>
<protein>
    <submittedName>
        <fullName evidence="2">Uncharacterized protein</fullName>
    </submittedName>
</protein>
<keyword evidence="3" id="KW-1185">Reference proteome</keyword>
<name>A0AAW1NXM7_9CHLO</name>
<accession>A0AAW1NXM7</accession>
<evidence type="ECO:0000313" key="3">
    <source>
        <dbReference type="Proteomes" id="UP001465755"/>
    </source>
</evidence>
<evidence type="ECO:0000256" key="1">
    <source>
        <dbReference type="SAM" id="MobiDB-lite"/>
    </source>
</evidence>
<proteinExistence type="predicted"/>
<dbReference type="EMBL" id="JALJOQ010000072">
    <property type="protein sequence ID" value="KAK9802054.1"/>
    <property type="molecule type" value="Genomic_DNA"/>
</dbReference>
<comment type="caution">
    <text evidence="2">The sequence shown here is derived from an EMBL/GenBank/DDBJ whole genome shotgun (WGS) entry which is preliminary data.</text>
</comment>
<organism evidence="2 3">
    <name type="scientific">Symbiochloris irregularis</name>
    <dbReference type="NCBI Taxonomy" id="706552"/>
    <lineage>
        <taxon>Eukaryota</taxon>
        <taxon>Viridiplantae</taxon>
        <taxon>Chlorophyta</taxon>
        <taxon>core chlorophytes</taxon>
        <taxon>Trebouxiophyceae</taxon>
        <taxon>Trebouxiales</taxon>
        <taxon>Trebouxiaceae</taxon>
        <taxon>Symbiochloris</taxon>
    </lineage>
</organism>
<reference evidence="2 3" key="1">
    <citation type="journal article" date="2024" name="Nat. Commun.">
        <title>Phylogenomics reveals the evolutionary origins of lichenization in chlorophyte algae.</title>
        <authorList>
            <person name="Puginier C."/>
            <person name="Libourel C."/>
            <person name="Otte J."/>
            <person name="Skaloud P."/>
            <person name="Haon M."/>
            <person name="Grisel S."/>
            <person name="Petersen M."/>
            <person name="Berrin J.G."/>
            <person name="Delaux P.M."/>
            <person name="Dal Grande F."/>
            <person name="Keller J."/>
        </authorList>
    </citation>
    <scope>NUCLEOTIDE SEQUENCE [LARGE SCALE GENOMIC DNA]</scope>
    <source>
        <strain evidence="2 3">SAG 2036</strain>
    </source>
</reference>
<dbReference type="AlphaFoldDB" id="A0AAW1NXM7"/>
<sequence>MESTPPEQFNLFTAALQSALATHLLPKLGARALESLACGCRSGRELVAQADLSTLQAIAARVLPPRHPASKSAQVCDIRTALVDFGLHQASVRRGQLECRHNIPRVIGFPKFAPNGFDFAVLVEEQPNADEGLSSGAQPGPANAWSFLGNTGGSCLMTYLEDDNAGDDYKKGTSYTVPPASARDGRNEWVWSR</sequence>
<dbReference type="Proteomes" id="UP001465755">
    <property type="component" value="Unassembled WGS sequence"/>
</dbReference>
<gene>
    <name evidence="2" type="ORF">WJX73_008095</name>
</gene>
<evidence type="ECO:0000313" key="2">
    <source>
        <dbReference type="EMBL" id="KAK9802054.1"/>
    </source>
</evidence>